<sequence>MTKSTLSELFGELGQTPEVIHTKPGSRALRKDVTLQIYPLAQLHELLTVLKGKTQDDDEDDYKIRYLLDTKFNLWFGLEGFPGSEVPAHYQMTGEKREEATCFAAGNIQFSRDFTTIEAINNKSGDFQPPFQSIQWALAVLIHNLELSSTTIRLADELCIESAAPIVQHRFTLDDVRQWVRLSFSEKLEAFSLQPTVIKTCPYEAPHRRVEPDDPRAQKMRSVSPFSLDAGLSLFCPPSFSSLPSQSGSASQSETPSESKKTPLSLSRPPMG</sequence>
<evidence type="ECO:0000313" key="2">
    <source>
        <dbReference type="EMBL" id="GGI89427.1"/>
    </source>
</evidence>
<protein>
    <submittedName>
        <fullName evidence="2">Uncharacterized protein</fullName>
    </submittedName>
</protein>
<feature type="region of interest" description="Disordered" evidence="1">
    <location>
        <begin position="239"/>
        <end position="272"/>
    </location>
</feature>
<gene>
    <name evidence="2" type="ORF">GCM10007966_17680</name>
</gene>
<dbReference type="Proteomes" id="UP000630149">
    <property type="component" value="Unassembled WGS sequence"/>
</dbReference>
<organism evidence="2 3">
    <name type="scientific">Legionella impletisoli</name>
    <dbReference type="NCBI Taxonomy" id="343510"/>
    <lineage>
        <taxon>Bacteria</taxon>
        <taxon>Pseudomonadati</taxon>
        <taxon>Pseudomonadota</taxon>
        <taxon>Gammaproteobacteria</taxon>
        <taxon>Legionellales</taxon>
        <taxon>Legionellaceae</taxon>
        <taxon>Legionella</taxon>
    </lineage>
</organism>
<proteinExistence type="predicted"/>
<accession>A0A917JXW8</accession>
<dbReference type="RefSeq" id="WP_131777146.1">
    <property type="nucleotide sequence ID" value="NZ_BMOB01000008.1"/>
</dbReference>
<reference evidence="2" key="1">
    <citation type="journal article" date="2014" name="Int. J. Syst. Evol. Microbiol.">
        <title>Complete genome sequence of Corynebacterium casei LMG S-19264T (=DSM 44701T), isolated from a smear-ripened cheese.</title>
        <authorList>
            <consortium name="US DOE Joint Genome Institute (JGI-PGF)"/>
            <person name="Walter F."/>
            <person name="Albersmeier A."/>
            <person name="Kalinowski J."/>
            <person name="Ruckert C."/>
        </authorList>
    </citation>
    <scope>NUCLEOTIDE SEQUENCE</scope>
    <source>
        <strain evidence="2">JCM 13919</strain>
    </source>
</reference>
<evidence type="ECO:0000256" key="1">
    <source>
        <dbReference type="SAM" id="MobiDB-lite"/>
    </source>
</evidence>
<dbReference type="OrthoDB" id="5636061at2"/>
<name>A0A917JXW8_9GAMM</name>
<reference evidence="2" key="2">
    <citation type="submission" date="2020-09" db="EMBL/GenBank/DDBJ databases">
        <authorList>
            <person name="Sun Q."/>
            <person name="Ohkuma M."/>
        </authorList>
    </citation>
    <scope>NUCLEOTIDE SEQUENCE</scope>
    <source>
        <strain evidence="2">JCM 13919</strain>
    </source>
</reference>
<dbReference type="AlphaFoldDB" id="A0A917JXW8"/>
<dbReference type="EMBL" id="BMOB01000008">
    <property type="protein sequence ID" value="GGI89427.1"/>
    <property type="molecule type" value="Genomic_DNA"/>
</dbReference>
<evidence type="ECO:0000313" key="3">
    <source>
        <dbReference type="Proteomes" id="UP000630149"/>
    </source>
</evidence>
<feature type="compositionally biased region" description="Low complexity" evidence="1">
    <location>
        <begin position="239"/>
        <end position="256"/>
    </location>
</feature>
<keyword evidence="3" id="KW-1185">Reference proteome</keyword>
<comment type="caution">
    <text evidence="2">The sequence shown here is derived from an EMBL/GenBank/DDBJ whole genome shotgun (WGS) entry which is preliminary data.</text>
</comment>